<dbReference type="InterPro" id="IPR011050">
    <property type="entry name" value="Pectin_lyase_fold/virulence"/>
</dbReference>
<organism evidence="2 3">
    <name type="scientific">Flagellimonas maritima</name>
    <dbReference type="NCBI Taxonomy" id="1383885"/>
    <lineage>
        <taxon>Bacteria</taxon>
        <taxon>Pseudomonadati</taxon>
        <taxon>Bacteroidota</taxon>
        <taxon>Flavobacteriia</taxon>
        <taxon>Flavobacteriales</taxon>
        <taxon>Flavobacteriaceae</taxon>
        <taxon>Flagellimonas</taxon>
    </lineage>
</organism>
<dbReference type="EMBL" id="CP030104">
    <property type="protein sequence ID" value="AWX44098.1"/>
    <property type="molecule type" value="Genomic_DNA"/>
</dbReference>
<evidence type="ECO:0008006" key="4">
    <source>
        <dbReference type="Google" id="ProtNLM"/>
    </source>
</evidence>
<keyword evidence="3" id="KW-1185">Reference proteome</keyword>
<dbReference type="AlphaFoldDB" id="A0A2Z4LRY2"/>
<evidence type="ECO:0000313" key="2">
    <source>
        <dbReference type="EMBL" id="AWX44098.1"/>
    </source>
</evidence>
<name>A0A2Z4LRY2_9FLAO</name>
<accession>A0A2Z4LRY2</accession>
<sequence>MITILNPLKMKIRFLSSLLILALFTVGCEEDNTPNIEIIDNSVVNNIGGGNGGDTDETEDLFGFITEDTTLDANVTYRLAAATFVDEGATLTIPAGTVIRAEPNGVQNYIAVLRGSQIQINGTASNPVVMTSAATTPTPGDWGGLVILGQSTTNLIDPATPDDLPTSEVGQLPYGGSVVDDNSGSISYLRLEYVGGAINGTQELNGLSLYAVGSGTNINHVQVFQCSDDGIEFFGGTVNVNNLAIVGAEDDSVDWTEGYSGTVTDVYVEQTLDGDSGFEMDGFNTDFQNSGGFVSIPTITNATVIGSGDNSRAFRLRAGTGGIFTNVTIEDFGRGVVVEDDTSGDITSANIPDDLQFTDVSFTGVTDEFLYEDDFANPSPPAQADVIGGDATNATGTDIATWGAGWTVGIN</sequence>
<reference evidence="2 3" key="1">
    <citation type="submission" date="2018-06" db="EMBL/GenBank/DDBJ databases">
        <title>Spongiibacterium sp. HME9304 Genome sequencing and assembly.</title>
        <authorList>
            <person name="Kang H."/>
            <person name="Kim H."/>
            <person name="Joh K."/>
        </authorList>
    </citation>
    <scope>NUCLEOTIDE SEQUENCE [LARGE SCALE GENOMIC DNA]</scope>
    <source>
        <strain evidence="2 3">HME9304</strain>
    </source>
</reference>
<protein>
    <recommendedName>
        <fullName evidence="4">Multidrug transporter</fullName>
    </recommendedName>
</protein>
<evidence type="ECO:0000256" key="1">
    <source>
        <dbReference type="SAM" id="SignalP"/>
    </source>
</evidence>
<dbReference type="PANTHER" id="PTHR41339:SF1">
    <property type="entry name" value="SECRETED PROTEIN"/>
    <property type="match status" value="1"/>
</dbReference>
<feature type="signal peptide" evidence="1">
    <location>
        <begin position="1"/>
        <end position="28"/>
    </location>
</feature>
<keyword evidence="1" id="KW-0732">Signal</keyword>
<proteinExistence type="predicted"/>
<feature type="chain" id="PRO_5016407392" description="Multidrug transporter" evidence="1">
    <location>
        <begin position="29"/>
        <end position="411"/>
    </location>
</feature>
<dbReference type="SUPFAM" id="SSF51126">
    <property type="entry name" value="Pectin lyase-like"/>
    <property type="match status" value="1"/>
</dbReference>
<dbReference type="PANTHER" id="PTHR41339">
    <property type="entry name" value="LIPL48"/>
    <property type="match status" value="1"/>
</dbReference>
<gene>
    <name evidence="2" type="ORF">HME9304_01098</name>
</gene>
<evidence type="ECO:0000313" key="3">
    <source>
        <dbReference type="Proteomes" id="UP000248536"/>
    </source>
</evidence>
<dbReference type="KEGG" id="spon:HME9304_01098"/>
<dbReference type="Proteomes" id="UP000248536">
    <property type="component" value="Chromosome"/>
</dbReference>